<dbReference type="OrthoDB" id="547419at2"/>
<name>A0A3B0M6N1_9RHOB</name>
<dbReference type="InterPro" id="IPR027417">
    <property type="entry name" value="P-loop_NTPase"/>
</dbReference>
<keyword evidence="2" id="KW-1185">Reference proteome</keyword>
<gene>
    <name evidence="1" type="ORF">ROE7235_01351</name>
</gene>
<evidence type="ECO:0000313" key="2">
    <source>
        <dbReference type="Proteomes" id="UP000272908"/>
    </source>
</evidence>
<dbReference type="Gene3D" id="3.40.50.300">
    <property type="entry name" value="P-loop containing nucleotide triphosphate hydrolases"/>
    <property type="match status" value="1"/>
</dbReference>
<reference evidence="2" key="1">
    <citation type="submission" date="2018-08" db="EMBL/GenBank/DDBJ databases">
        <authorList>
            <person name="Rodrigo-Torres L."/>
            <person name="Arahal R. D."/>
            <person name="Lucena T."/>
        </authorList>
    </citation>
    <scope>NUCLEOTIDE SEQUENCE [LARGE SCALE GENOMIC DNA]</scope>
    <source>
        <strain evidence="2">CECT 7235</strain>
    </source>
</reference>
<dbReference type="EMBL" id="UIHC01000009">
    <property type="protein sequence ID" value="SUZ31602.1"/>
    <property type="molecule type" value="Genomic_DNA"/>
</dbReference>
<dbReference type="AlphaFoldDB" id="A0A3B0M6N1"/>
<proteinExistence type="predicted"/>
<evidence type="ECO:0008006" key="3">
    <source>
        <dbReference type="Google" id="ProtNLM"/>
    </source>
</evidence>
<dbReference type="RefSeq" id="WP_121093878.1">
    <property type="nucleotide sequence ID" value="NZ_UIHC01000009.1"/>
</dbReference>
<dbReference type="SUPFAM" id="SSF52540">
    <property type="entry name" value="P-loop containing nucleoside triphosphate hydrolases"/>
    <property type="match status" value="1"/>
</dbReference>
<dbReference type="Proteomes" id="UP000272908">
    <property type="component" value="Unassembled WGS sequence"/>
</dbReference>
<sequence>MKAVIHIGMPKSGTSTIQAFLQINRAALSEQGVLYDRFVPWSGSQYEFPITALDAVGKLVPPAYERNELGLHTHADQRAYVQRFERHLDTTLAQQGGHRVFVGSSEHIYPWLKTAEPICALDRFLTARFSNVRYLVYLRSQQELVLSSYSEAIRRGHTHSLDEHLRKSATINHLKTLNWWVNAVGKDRLDVRILAADHLRDGDLLADFCDLAGIGLAGLQRPERENAALSVEEIRLRRLLNKVLPRQNKKGKMHVAYRTAMTLLLPVFAGQTRQGLTDAQQDEIRALNAPHNERLRHRFFPERPDLF</sequence>
<protein>
    <recommendedName>
        <fullName evidence="3">Sulfotransferase domain-containing protein</fullName>
    </recommendedName>
</protein>
<accession>A0A3B0M6N1</accession>
<organism evidence="1 2">
    <name type="scientific">Roseinatronobacter ekhonensis</name>
    <dbReference type="NCBI Taxonomy" id="254356"/>
    <lineage>
        <taxon>Bacteria</taxon>
        <taxon>Pseudomonadati</taxon>
        <taxon>Pseudomonadota</taxon>
        <taxon>Alphaproteobacteria</taxon>
        <taxon>Rhodobacterales</taxon>
        <taxon>Paracoccaceae</taxon>
        <taxon>Roseinatronobacter</taxon>
    </lineage>
</organism>
<evidence type="ECO:0000313" key="1">
    <source>
        <dbReference type="EMBL" id="SUZ31602.1"/>
    </source>
</evidence>